<organism evidence="2">
    <name type="scientific">Anopheles triannulatus</name>
    <dbReference type="NCBI Taxonomy" id="58253"/>
    <lineage>
        <taxon>Eukaryota</taxon>
        <taxon>Metazoa</taxon>
        <taxon>Ecdysozoa</taxon>
        <taxon>Arthropoda</taxon>
        <taxon>Hexapoda</taxon>
        <taxon>Insecta</taxon>
        <taxon>Pterygota</taxon>
        <taxon>Neoptera</taxon>
        <taxon>Endopterygota</taxon>
        <taxon>Diptera</taxon>
        <taxon>Nematocera</taxon>
        <taxon>Culicoidea</taxon>
        <taxon>Culicidae</taxon>
        <taxon>Anophelinae</taxon>
        <taxon>Anopheles</taxon>
    </lineage>
</organism>
<evidence type="ECO:0000256" key="1">
    <source>
        <dbReference type="SAM" id="SignalP"/>
    </source>
</evidence>
<proteinExistence type="predicted"/>
<feature type="chain" id="PRO_5014882542" evidence="1">
    <location>
        <begin position="21"/>
        <end position="83"/>
    </location>
</feature>
<keyword evidence="1" id="KW-0732">Signal</keyword>
<reference evidence="2" key="1">
    <citation type="submission" date="2018-01" db="EMBL/GenBank/DDBJ databases">
        <title>An insight into the sialome of Amazonian anophelines.</title>
        <authorList>
            <person name="Ribeiro J.M."/>
            <person name="Scarpassa V."/>
            <person name="Calvo E."/>
        </authorList>
    </citation>
    <scope>NUCLEOTIDE SEQUENCE</scope>
    <source>
        <tissue evidence="2">Salivary glands</tissue>
    </source>
</reference>
<protein>
    <submittedName>
        <fullName evidence="2">Putative secreted protein</fullName>
    </submittedName>
</protein>
<feature type="signal peptide" evidence="1">
    <location>
        <begin position="1"/>
        <end position="20"/>
    </location>
</feature>
<dbReference type="EMBL" id="GGFK01014694">
    <property type="protein sequence ID" value="MBW48015.1"/>
    <property type="molecule type" value="Transcribed_RNA"/>
</dbReference>
<dbReference type="AlphaFoldDB" id="A0A2M4B4M4"/>
<accession>A0A2M4B4M4</accession>
<sequence>MMMAVRFRFFTLVGAFGTLGQTPHTVVTYHVPPRGTALSPISQQHLFQLSVLSMYAHSSLFSSFSLSTSTPWKFDSIGSARML</sequence>
<name>A0A2M4B4M4_9DIPT</name>
<evidence type="ECO:0000313" key="2">
    <source>
        <dbReference type="EMBL" id="MBW48015.1"/>
    </source>
</evidence>